<proteinExistence type="predicted"/>
<reference evidence="1" key="1">
    <citation type="submission" date="2022-06" db="EMBL/GenBank/DDBJ databases">
        <title>Sneathiella actinostolidae sp. nov., isolated from a sea anemonein the Western Pacific Ocean.</title>
        <authorList>
            <person name="Wei M.J."/>
        </authorList>
    </citation>
    <scope>NUCLEOTIDE SEQUENCE</scope>
    <source>
        <strain evidence="1">PHK-P5</strain>
    </source>
</reference>
<evidence type="ECO:0008006" key="3">
    <source>
        <dbReference type="Google" id="ProtNLM"/>
    </source>
</evidence>
<dbReference type="EMBL" id="CP098747">
    <property type="protein sequence ID" value="USG60854.1"/>
    <property type="molecule type" value="Genomic_DNA"/>
</dbReference>
<accession>A0ABY4W1V6</accession>
<evidence type="ECO:0000313" key="1">
    <source>
        <dbReference type="EMBL" id="USG60854.1"/>
    </source>
</evidence>
<dbReference type="Proteomes" id="UP001056291">
    <property type="component" value="Chromosome"/>
</dbReference>
<gene>
    <name evidence="1" type="ORF">NBZ79_16980</name>
</gene>
<name>A0ABY4W1V6_9PROT</name>
<organism evidence="1 2">
    <name type="scientific">Sneathiella marina</name>
    <dbReference type="NCBI Taxonomy" id="2950108"/>
    <lineage>
        <taxon>Bacteria</taxon>
        <taxon>Pseudomonadati</taxon>
        <taxon>Pseudomonadota</taxon>
        <taxon>Alphaproteobacteria</taxon>
        <taxon>Sneathiellales</taxon>
        <taxon>Sneathiellaceae</taxon>
        <taxon>Sneathiella</taxon>
    </lineage>
</organism>
<keyword evidence="2" id="KW-1185">Reference proteome</keyword>
<sequence>MRELDFKGQGPTSKIFNNCVKVVESHQPLAGQTPYIGKNSEFKATEDIIMPLSEDGKVVNMLFVTCEFIDEI</sequence>
<evidence type="ECO:0000313" key="2">
    <source>
        <dbReference type="Proteomes" id="UP001056291"/>
    </source>
</evidence>
<dbReference type="RefSeq" id="WP_251933754.1">
    <property type="nucleotide sequence ID" value="NZ_CP098747.1"/>
</dbReference>
<protein>
    <recommendedName>
        <fullName evidence="3">PAS fold-4 domain-containing protein</fullName>
    </recommendedName>
</protein>